<evidence type="ECO:0000259" key="10">
    <source>
        <dbReference type="PROSITE" id="PS50011"/>
    </source>
</evidence>
<dbReference type="Gene3D" id="1.10.510.10">
    <property type="entry name" value="Transferase(Phosphotransferase) domain 1"/>
    <property type="match status" value="2"/>
</dbReference>
<evidence type="ECO:0000256" key="7">
    <source>
        <dbReference type="ARBA" id="ARBA00047899"/>
    </source>
</evidence>
<dbReference type="PROSITE" id="PS50011">
    <property type="entry name" value="PROTEIN_KINASE_DOM"/>
    <property type="match status" value="1"/>
</dbReference>
<dbReference type="InterPro" id="IPR050236">
    <property type="entry name" value="Ser_Thr_kinase_AGC"/>
</dbReference>
<feature type="compositionally biased region" description="Low complexity" evidence="9">
    <location>
        <begin position="219"/>
        <end position="233"/>
    </location>
</feature>
<comment type="catalytic activity">
    <reaction evidence="7">
        <text>L-threonyl-[protein] + ATP = O-phospho-L-threonyl-[protein] + ADP + H(+)</text>
        <dbReference type="Rhea" id="RHEA:46608"/>
        <dbReference type="Rhea" id="RHEA-COMP:11060"/>
        <dbReference type="Rhea" id="RHEA-COMP:11605"/>
        <dbReference type="ChEBI" id="CHEBI:15378"/>
        <dbReference type="ChEBI" id="CHEBI:30013"/>
        <dbReference type="ChEBI" id="CHEBI:30616"/>
        <dbReference type="ChEBI" id="CHEBI:61977"/>
        <dbReference type="ChEBI" id="CHEBI:456216"/>
        <dbReference type="EC" id="2.7.11.1"/>
    </reaction>
</comment>
<name>A0ABR0J0B0_9EURO</name>
<gene>
    <name evidence="12" type="ORF">LTR69_009392</name>
</gene>
<protein>
    <recommendedName>
        <fullName evidence="1">non-specific serine/threonine protein kinase</fullName>
        <ecNumber evidence="1">2.7.11.1</ecNumber>
    </recommendedName>
</protein>
<feature type="region of interest" description="Disordered" evidence="9">
    <location>
        <begin position="607"/>
        <end position="638"/>
    </location>
</feature>
<feature type="region of interest" description="Disordered" evidence="9">
    <location>
        <begin position="201"/>
        <end position="261"/>
    </location>
</feature>
<feature type="region of interest" description="Disordered" evidence="9">
    <location>
        <begin position="408"/>
        <end position="434"/>
    </location>
</feature>
<comment type="caution">
    <text evidence="12">The sequence shown here is derived from an EMBL/GenBank/DDBJ whole genome shotgun (WGS) entry which is preliminary data.</text>
</comment>
<dbReference type="SUPFAM" id="SSF56112">
    <property type="entry name" value="Protein kinase-like (PK-like)"/>
    <property type="match status" value="1"/>
</dbReference>
<evidence type="ECO:0000256" key="2">
    <source>
        <dbReference type="ARBA" id="ARBA00022527"/>
    </source>
</evidence>
<evidence type="ECO:0000256" key="3">
    <source>
        <dbReference type="ARBA" id="ARBA00022679"/>
    </source>
</evidence>
<organism evidence="12 13">
    <name type="scientific">Exophiala sideris</name>
    <dbReference type="NCBI Taxonomy" id="1016849"/>
    <lineage>
        <taxon>Eukaryota</taxon>
        <taxon>Fungi</taxon>
        <taxon>Dikarya</taxon>
        <taxon>Ascomycota</taxon>
        <taxon>Pezizomycotina</taxon>
        <taxon>Eurotiomycetes</taxon>
        <taxon>Chaetothyriomycetidae</taxon>
        <taxon>Chaetothyriales</taxon>
        <taxon>Herpotrichiellaceae</taxon>
        <taxon>Exophiala</taxon>
    </lineage>
</organism>
<keyword evidence="3" id="KW-0808">Transferase</keyword>
<accession>A0ABR0J0B0</accession>
<feature type="region of interest" description="Disordered" evidence="9">
    <location>
        <begin position="1"/>
        <end position="30"/>
    </location>
</feature>
<feature type="region of interest" description="Disordered" evidence="9">
    <location>
        <begin position="887"/>
        <end position="966"/>
    </location>
</feature>
<dbReference type="Pfam" id="PF00069">
    <property type="entry name" value="Pkinase"/>
    <property type="match status" value="1"/>
</dbReference>
<feature type="compositionally biased region" description="Low complexity" evidence="9">
    <location>
        <begin position="21"/>
        <end position="30"/>
    </location>
</feature>
<dbReference type="SMART" id="SM00220">
    <property type="entry name" value="S_TKc"/>
    <property type="match status" value="1"/>
</dbReference>
<evidence type="ECO:0000256" key="6">
    <source>
        <dbReference type="ARBA" id="ARBA00022840"/>
    </source>
</evidence>
<dbReference type="PANTHER" id="PTHR24356:SF400">
    <property type="entry name" value="SERINE_THREONINE-PROTEIN KINASE CBK1"/>
    <property type="match status" value="1"/>
</dbReference>
<feature type="compositionally biased region" description="Basic and acidic residues" evidence="9">
    <location>
        <begin position="609"/>
        <end position="623"/>
    </location>
</feature>
<dbReference type="InterPro" id="IPR000719">
    <property type="entry name" value="Prot_kinase_dom"/>
</dbReference>
<dbReference type="Gene3D" id="3.30.200.20">
    <property type="entry name" value="Phosphorylase Kinase, domain 1"/>
    <property type="match status" value="2"/>
</dbReference>
<evidence type="ECO:0000256" key="8">
    <source>
        <dbReference type="ARBA" id="ARBA00048679"/>
    </source>
</evidence>
<keyword evidence="13" id="KW-1185">Reference proteome</keyword>
<sequence length="1054" mass="118859">MPFVNGLSRKRRPTSPPPASSPARSVSSPVSKIPKLNHLLYDGTNSRSIESTSTGRSKVSVKSQLKRGVFNIKTILGIGGRHDDADLQHHSEAVFTSNHGSQLGYILQNDSNATTLYHPLRIRLTAVDEAPGEHMQSEALSTVRSAPLTPEPVEHDTLMPIEWPGFSKDFRRTIRRSQSLPGLQQRISQKFHQAFGKPTVVRRSELRSRPSLQTFANDATEPTSAPLSSAPSTVNSGTGTPYNRATSTPLTSMSVTPTSLARRDNMNSFDIDNQTYFAESRLLTPIPETAALPTLTIKTVEAAAAAKVFFEMHFNILLNDIPARALRRRELEIRILEHHLPMGSQYRARKAWARAESDNLRQSRVLKNSTNHEKASQGITIGGFEVINVLGKGSFGVVRLIRGKGNKDKNADEEAVERNKTPHLNSSASSSKLASRAPGGLILNKRKELAKARQEVFAMKVIRKSDMLRNGQEGHLRAERDFLVAAEGSRWVIPLIAAFQDHKHLYLVMEYCIGGDFLGLLIRKNVLSEEITKWYIAEMVLCVEEAHRMKWIHRDVKPDNFLISVDGHLKISDFGLAFDGEWCHDQGFYHESRHSLLSHLGLDVEGDEQDRRENEQKGLKDSARCTTSKTSHRTSFIASNSRDEPMIGEPIVDWRNRCQRRRLARSVVGTSQYMSPEVIRGEILAIIMYECLYGYTPFACEDRHQTKLKILQHRKTLVFPQTEGIKEPSIEALDLMMQLLVEKERRLCSRQYELNDFSRKLVGGRLVRCAADKSNQNYQGYFVYPGDAEDIKRHPFFKNIEWHTVHQRRPPYLPRVKDWVDTKYFDEEEPISDIDTATTIDEANFAFDPAMGEQTTCLNELQPLLSSPRVSQHHHEDQHIVPSMAIHAPRKDSAPPGLTSPSPDSMNDMRNPLLQPAKHGDFGANGCMTAEDVHPGNGGQVDGPKHDAYNENTKPKSKKKEKKRPRDIILRDASAGHEALEIRKQTAFLGYDYRQPVMVKEIIDQVLAEDVADRRLMDGRPGMEDEDRDLNYEKRVFVDAGGQLAPFQKPTTML</sequence>
<feature type="compositionally biased region" description="Basic and acidic residues" evidence="9">
    <location>
        <begin position="408"/>
        <end position="420"/>
    </location>
</feature>
<dbReference type="PANTHER" id="PTHR24356">
    <property type="entry name" value="SERINE/THREONINE-PROTEIN KINASE"/>
    <property type="match status" value="1"/>
</dbReference>
<feature type="compositionally biased region" description="Polar residues" evidence="9">
    <location>
        <begin position="234"/>
        <end position="259"/>
    </location>
</feature>
<feature type="domain" description="AGC-kinase C-terminal" evidence="11">
    <location>
        <begin position="798"/>
        <end position="857"/>
    </location>
</feature>
<keyword evidence="2" id="KW-0723">Serine/threonine-protein kinase</keyword>
<proteinExistence type="predicted"/>
<keyword evidence="4" id="KW-0547">Nucleotide-binding</keyword>
<dbReference type="EMBL" id="JAVRRF010000026">
    <property type="protein sequence ID" value="KAK5053434.1"/>
    <property type="molecule type" value="Genomic_DNA"/>
</dbReference>
<keyword evidence="5" id="KW-0418">Kinase</keyword>
<evidence type="ECO:0000256" key="5">
    <source>
        <dbReference type="ARBA" id="ARBA00022777"/>
    </source>
</evidence>
<evidence type="ECO:0000256" key="9">
    <source>
        <dbReference type="SAM" id="MobiDB-lite"/>
    </source>
</evidence>
<dbReference type="EC" id="2.7.11.1" evidence="1"/>
<evidence type="ECO:0000313" key="12">
    <source>
        <dbReference type="EMBL" id="KAK5053434.1"/>
    </source>
</evidence>
<dbReference type="InterPro" id="IPR000961">
    <property type="entry name" value="AGC-kinase_C"/>
</dbReference>
<evidence type="ECO:0000259" key="11">
    <source>
        <dbReference type="PROSITE" id="PS51285"/>
    </source>
</evidence>
<dbReference type="Proteomes" id="UP001345691">
    <property type="component" value="Unassembled WGS sequence"/>
</dbReference>
<feature type="compositionally biased region" description="Polar residues" evidence="9">
    <location>
        <begin position="624"/>
        <end position="638"/>
    </location>
</feature>
<comment type="catalytic activity">
    <reaction evidence="8">
        <text>L-seryl-[protein] + ATP = O-phospho-L-seryl-[protein] + ADP + H(+)</text>
        <dbReference type="Rhea" id="RHEA:17989"/>
        <dbReference type="Rhea" id="RHEA-COMP:9863"/>
        <dbReference type="Rhea" id="RHEA-COMP:11604"/>
        <dbReference type="ChEBI" id="CHEBI:15378"/>
        <dbReference type="ChEBI" id="CHEBI:29999"/>
        <dbReference type="ChEBI" id="CHEBI:30616"/>
        <dbReference type="ChEBI" id="CHEBI:83421"/>
        <dbReference type="ChEBI" id="CHEBI:456216"/>
        <dbReference type="EC" id="2.7.11.1"/>
    </reaction>
</comment>
<reference evidence="12 13" key="1">
    <citation type="submission" date="2023-08" db="EMBL/GenBank/DDBJ databases">
        <title>Black Yeasts Isolated from many extreme environments.</title>
        <authorList>
            <person name="Coleine C."/>
            <person name="Stajich J.E."/>
            <person name="Selbmann L."/>
        </authorList>
    </citation>
    <scope>NUCLEOTIDE SEQUENCE [LARGE SCALE GENOMIC DNA]</scope>
    <source>
        <strain evidence="12 13">CCFEE 6328</strain>
    </source>
</reference>
<dbReference type="PROSITE" id="PS51285">
    <property type="entry name" value="AGC_KINASE_CTER"/>
    <property type="match status" value="1"/>
</dbReference>
<feature type="domain" description="Protein kinase" evidence="10">
    <location>
        <begin position="384"/>
        <end position="758"/>
    </location>
</feature>
<evidence type="ECO:0000256" key="1">
    <source>
        <dbReference type="ARBA" id="ARBA00012513"/>
    </source>
</evidence>
<evidence type="ECO:0000313" key="13">
    <source>
        <dbReference type="Proteomes" id="UP001345691"/>
    </source>
</evidence>
<keyword evidence="6" id="KW-0067">ATP-binding</keyword>
<evidence type="ECO:0000256" key="4">
    <source>
        <dbReference type="ARBA" id="ARBA00022741"/>
    </source>
</evidence>
<dbReference type="InterPro" id="IPR011009">
    <property type="entry name" value="Kinase-like_dom_sf"/>
</dbReference>